<feature type="compositionally biased region" description="Low complexity" evidence="2">
    <location>
        <begin position="153"/>
        <end position="175"/>
    </location>
</feature>
<evidence type="ECO:0000313" key="3">
    <source>
        <dbReference type="EMBL" id="ETW91982.1"/>
    </source>
</evidence>
<protein>
    <recommendedName>
        <fullName evidence="5">MucR family transcriptional regulator</fullName>
    </recommendedName>
</protein>
<evidence type="ECO:0000256" key="2">
    <source>
        <dbReference type="SAM" id="MobiDB-lite"/>
    </source>
</evidence>
<dbReference type="Gene3D" id="1.10.10.1550">
    <property type="entry name" value="ROS/MUCR transcriptional regulator protein"/>
    <property type="match status" value="1"/>
</dbReference>
<dbReference type="EMBL" id="AZHW01001766">
    <property type="protein sequence ID" value="ETW91982.1"/>
    <property type="molecule type" value="Genomic_DNA"/>
</dbReference>
<evidence type="ECO:0000313" key="4">
    <source>
        <dbReference type="Proteomes" id="UP000019141"/>
    </source>
</evidence>
<accession>W4L1S3</accession>
<evidence type="ECO:0000256" key="1">
    <source>
        <dbReference type="ARBA" id="ARBA00007031"/>
    </source>
</evidence>
<gene>
    <name evidence="3" type="ORF">ETSY1_45805</name>
</gene>
<feature type="region of interest" description="Disordered" evidence="2">
    <location>
        <begin position="145"/>
        <end position="186"/>
    </location>
</feature>
<dbReference type="InterPro" id="IPR041920">
    <property type="entry name" value="ROS/MUCR_sf"/>
</dbReference>
<dbReference type="Proteomes" id="UP000019141">
    <property type="component" value="Unassembled WGS sequence"/>
</dbReference>
<feature type="non-terminal residue" evidence="3">
    <location>
        <position position="1"/>
    </location>
</feature>
<evidence type="ECO:0008006" key="5">
    <source>
        <dbReference type="Google" id="ProtNLM"/>
    </source>
</evidence>
<keyword evidence="4" id="KW-1185">Reference proteome</keyword>
<comment type="similarity">
    <text evidence="1">Belongs to the ros/MucR family.</text>
</comment>
<organism evidence="3 4">
    <name type="scientific">Entotheonella factor</name>
    <dbReference type="NCBI Taxonomy" id="1429438"/>
    <lineage>
        <taxon>Bacteria</taxon>
        <taxon>Pseudomonadati</taxon>
        <taxon>Nitrospinota/Tectimicrobiota group</taxon>
        <taxon>Candidatus Tectimicrobiota</taxon>
        <taxon>Candidatus Entotheonellia</taxon>
        <taxon>Candidatus Entotheonellales</taxon>
        <taxon>Candidatus Entotheonellaceae</taxon>
        <taxon>Candidatus Entotheonella</taxon>
    </lineage>
</organism>
<dbReference type="HOGENOM" id="CLU_1450502_0_0_7"/>
<dbReference type="InterPro" id="IPR008807">
    <property type="entry name" value="ROS_MUCR"/>
</dbReference>
<dbReference type="GO" id="GO:0008270">
    <property type="term" value="F:zinc ion binding"/>
    <property type="evidence" value="ECO:0007669"/>
    <property type="project" value="InterPro"/>
</dbReference>
<dbReference type="AlphaFoldDB" id="W4L1S3"/>
<comment type="caution">
    <text evidence="3">The sequence shown here is derived from an EMBL/GenBank/DDBJ whole genome shotgun (WGS) entry which is preliminary data.</text>
</comment>
<sequence length="186" mass="19879">RKDGNAPQTLLEMAKELVLAQIQAQQVPPEALNSVLHSTYETLRSLEASEAAGGDIIGNGSAAGLEPQVQVVDWKGSITKNAIKCLECGESFKQLSLRHLRVHDLDPRSYRTKYHIPRSQALSARSATARRRELAQQIRPWELAPSKVEAEATKAAAKPAASNGAAKPAAKAPAARSRGKKEAAGG</sequence>
<proteinExistence type="inferred from homology"/>
<reference evidence="3 4" key="1">
    <citation type="journal article" date="2014" name="Nature">
        <title>An environmental bacterial taxon with a large and distinct metabolic repertoire.</title>
        <authorList>
            <person name="Wilson M.C."/>
            <person name="Mori T."/>
            <person name="Ruckert C."/>
            <person name="Uria A.R."/>
            <person name="Helf M.J."/>
            <person name="Takada K."/>
            <person name="Gernert C."/>
            <person name="Steffens U.A."/>
            <person name="Heycke N."/>
            <person name="Schmitt S."/>
            <person name="Rinke C."/>
            <person name="Helfrich E.J."/>
            <person name="Brachmann A.O."/>
            <person name="Gurgui C."/>
            <person name="Wakimoto T."/>
            <person name="Kracht M."/>
            <person name="Crusemann M."/>
            <person name="Hentschel U."/>
            <person name="Abe I."/>
            <person name="Matsunaga S."/>
            <person name="Kalinowski J."/>
            <person name="Takeyama H."/>
            <person name="Piel J."/>
        </authorList>
    </citation>
    <scope>NUCLEOTIDE SEQUENCE [LARGE SCALE GENOMIC DNA]</scope>
    <source>
        <strain evidence="4">TSY1</strain>
    </source>
</reference>
<dbReference type="GO" id="GO:0003677">
    <property type="term" value="F:DNA binding"/>
    <property type="evidence" value="ECO:0007669"/>
    <property type="project" value="InterPro"/>
</dbReference>
<dbReference type="Pfam" id="PF05443">
    <property type="entry name" value="ROS_MUCR"/>
    <property type="match status" value="1"/>
</dbReference>
<dbReference type="GO" id="GO:0006355">
    <property type="term" value="P:regulation of DNA-templated transcription"/>
    <property type="evidence" value="ECO:0007669"/>
    <property type="project" value="InterPro"/>
</dbReference>
<name>W4L1S3_ENTF1</name>